<sequence>MRLASRLLTAALGLALIWFFWPFGGSDEVVTAVSPPPVGQDGRLFTQPAAPIPSAASPKAAGPNAAAPKTAPEQAGHAVPGLQGAPPAEQTAALSTDTDTKPKLKLHAEALLPGSGARRGHA</sequence>
<comment type="caution">
    <text evidence="2">The sequence shown here is derived from an EMBL/GenBank/DDBJ whole genome shotgun (WGS) entry which is preliminary data.</text>
</comment>
<dbReference type="AlphaFoldDB" id="A0A1E3W3S1"/>
<organism evidence="2 3">
    <name type="scientific">Methyloceanibacter superfactus</name>
    <dbReference type="NCBI Taxonomy" id="1774969"/>
    <lineage>
        <taxon>Bacteria</taxon>
        <taxon>Pseudomonadati</taxon>
        <taxon>Pseudomonadota</taxon>
        <taxon>Alphaproteobacteria</taxon>
        <taxon>Hyphomicrobiales</taxon>
        <taxon>Hyphomicrobiaceae</taxon>
        <taxon>Methyloceanibacter</taxon>
    </lineage>
</organism>
<reference evidence="2 3" key="1">
    <citation type="journal article" date="2016" name="Environ. Microbiol.">
        <title>New Methyloceanibacter diversity from North Sea sediments includes methanotroph containing solely the soluble methane monooxygenase.</title>
        <authorList>
            <person name="Vekeman B."/>
            <person name="Kerckhof F.M."/>
            <person name="Cremers G."/>
            <person name="de Vos P."/>
            <person name="Vandamme P."/>
            <person name="Boon N."/>
            <person name="Op den Camp H.J."/>
            <person name="Heylen K."/>
        </authorList>
    </citation>
    <scope>NUCLEOTIDE SEQUENCE [LARGE SCALE GENOMIC DNA]</scope>
    <source>
        <strain evidence="2 3">R-67175</strain>
    </source>
</reference>
<name>A0A1E3W3S1_9HYPH</name>
<feature type="compositionally biased region" description="Low complexity" evidence="1">
    <location>
        <begin position="48"/>
        <end position="72"/>
    </location>
</feature>
<evidence type="ECO:0000313" key="3">
    <source>
        <dbReference type="Proteomes" id="UP000094472"/>
    </source>
</evidence>
<protein>
    <submittedName>
        <fullName evidence="2">Uncharacterized protein</fullName>
    </submittedName>
</protein>
<accession>A0A1E3W3S1</accession>
<evidence type="ECO:0000313" key="2">
    <source>
        <dbReference type="EMBL" id="ODS00431.1"/>
    </source>
</evidence>
<dbReference type="STRING" id="1774969.AUC69_00745"/>
<feature type="compositionally biased region" description="Basic and acidic residues" evidence="1">
    <location>
        <begin position="98"/>
        <end position="108"/>
    </location>
</feature>
<keyword evidence="3" id="KW-1185">Reference proteome</keyword>
<proteinExistence type="predicted"/>
<evidence type="ECO:0000256" key="1">
    <source>
        <dbReference type="SAM" id="MobiDB-lite"/>
    </source>
</evidence>
<gene>
    <name evidence="2" type="ORF">AUC69_00745</name>
</gene>
<dbReference type="Proteomes" id="UP000094472">
    <property type="component" value="Unassembled WGS sequence"/>
</dbReference>
<dbReference type="EMBL" id="LPWF01000013">
    <property type="protein sequence ID" value="ODS00431.1"/>
    <property type="molecule type" value="Genomic_DNA"/>
</dbReference>
<dbReference type="RefSeq" id="WP_069441002.1">
    <property type="nucleotide sequence ID" value="NZ_LPWF01000013.1"/>
</dbReference>
<feature type="region of interest" description="Disordered" evidence="1">
    <location>
        <begin position="33"/>
        <end position="122"/>
    </location>
</feature>